<name>A0A8D4UTE1_9FIRM</name>
<evidence type="ECO:0000259" key="1">
    <source>
        <dbReference type="Pfam" id="PF00899"/>
    </source>
</evidence>
<dbReference type="CDD" id="cd00755">
    <property type="entry name" value="YgdL_like"/>
    <property type="match status" value="1"/>
</dbReference>
<dbReference type="Gene3D" id="3.40.50.720">
    <property type="entry name" value="NAD(P)-binding Rossmann-like Domain"/>
    <property type="match status" value="1"/>
</dbReference>
<dbReference type="PANTHER" id="PTHR43267:SF1">
    <property type="entry name" value="TRNA THREONYLCARBAMOYLADENOSINE DEHYDRATASE"/>
    <property type="match status" value="1"/>
</dbReference>
<evidence type="ECO:0000313" key="3">
    <source>
        <dbReference type="Proteomes" id="UP000320585"/>
    </source>
</evidence>
<feature type="domain" description="THIF-type NAD/FAD binding fold" evidence="1">
    <location>
        <begin position="10"/>
        <end position="228"/>
    </location>
</feature>
<dbReference type="Proteomes" id="UP000320585">
    <property type="component" value="Chromosome"/>
</dbReference>
<organism evidence="2 3">
    <name type="scientific">Dialister hominis</name>
    <dbReference type="NCBI Taxonomy" id="2582419"/>
    <lineage>
        <taxon>Bacteria</taxon>
        <taxon>Bacillati</taxon>
        <taxon>Bacillota</taxon>
        <taxon>Negativicutes</taxon>
        <taxon>Veillonellales</taxon>
        <taxon>Veillonellaceae</taxon>
        <taxon>Dialister</taxon>
    </lineage>
</organism>
<sequence length="233" mass="25817">MDPIFVRTARIMGEEGVDFLSTKTVAVFGIGGVGSYAAEALVRVGIGHLIFIDKDVVDESNLNRQLVADRTTIGRNKAEVMVERAHRVNPNCIAEAKPVFFRPGDEDFIKDLHADYIIDAIDDVPAKLAIAEICWKMKIPEISSMGTGNRLRPEMLQIADINKTSVCHLARKMRKELKDRRVRHLTVVYSKELPHKPIGEGHAPGSTSFVPPVSGMMMAGYVVRNLLKEAGIR</sequence>
<evidence type="ECO:0000313" key="2">
    <source>
        <dbReference type="EMBL" id="BBK24257.1"/>
    </source>
</evidence>
<reference evidence="3" key="1">
    <citation type="submission" date="2019-05" db="EMBL/GenBank/DDBJ databases">
        <title>Complete genome sequencing of Dialister sp. strain 5BBH33.</title>
        <authorList>
            <person name="Sakamoto M."/>
            <person name="Murakami T."/>
            <person name="Mori H."/>
        </authorList>
    </citation>
    <scope>NUCLEOTIDE SEQUENCE [LARGE SCALE GENOMIC DNA]</scope>
    <source>
        <strain evidence="3">5BBH33</strain>
    </source>
</reference>
<dbReference type="SUPFAM" id="SSF69572">
    <property type="entry name" value="Activating enzymes of the ubiquitin-like proteins"/>
    <property type="match status" value="1"/>
</dbReference>
<proteinExistence type="predicted"/>
<dbReference type="KEGG" id="dho:Dia5BBH33_01920"/>
<dbReference type="GO" id="GO:0008641">
    <property type="term" value="F:ubiquitin-like modifier activating enzyme activity"/>
    <property type="evidence" value="ECO:0007669"/>
    <property type="project" value="InterPro"/>
</dbReference>
<dbReference type="GO" id="GO:0061503">
    <property type="term" value="F:tRNA threonylcarbamoyladenosine dehydratase"/>
    <property type="evidence" value="ECO:0007669"/>
    <property type="project" value="TreeGrafter"/>
</dbReference>
<dbReference type="GeneID" id="92715413"/>
<accession>A0A8D4UTE1</accession>
<dbReference type="OrthoDB" id="9804150at2"/>
<dbReference type="PANTHER" id="PTHR43267">
    <property type="entry name" value="TRNA THREONYLCARBAMOYLADENOSINE DEHYDRATASE"/>
    <property type="match status" value="1"/>
</dbReference>
<protein>
    <submittedName>
        <fullName evidence="2">tRNA cyclic N6-threonylcarbamoyladenosine(37) synthase TcdA</fullName>
    </submittedName>
</protein>
<dbReference type="Pfam" id="PF00899">
    <property type="entry name" value="ThiF"/>
    <property type="match status" value="1"/>
</dbReference>
<dbReference type="GO" id="GO:0061504">
    <property type="term" value="P:cyclic threonylcarbamoyladenosine biosynthetic process"/>
    <property type="evidence" value="ECO:0007669"/>
    <property type="project" value="TreeGrafter"/>
</dbReference>
<dbReference type="InterPro" id="IPR000594">
    <property type="entry name" value="ThiF_NAD_FAD-bd"/>
</dbReference>
<dbReference type="RefSeq" id="WP_143332177.1">
    <property type="nucleotide sequence ID" value="NZ_AP019697.1"/>
</dbReference>
<dbReference type="InterPro" id="IPR045886">
    <property type="entry name" value="ThiF/MoeB/HesA"/>
</dbReference>
<dbReference type="AlphaFoldDB" id="A0A8D4UTE1"/>
<dbReference type="EMBL" id="AP019697">
    <property type="protein sequence ID" value="BBK24257.1"/>
    <property type="molecule type" value="Genomic_DNA"/>
</dbReference>
<dbReference type="InterPro" id="IPR035985">
    <property type="entry name" value="Ubiquitin-activating_enz"/>
</dbReference>
<gene>
    <name evidence="2" type="ORF">Dia5BBH33_01920</name>
</gene>
<keyword evidence="3" id="KW-1185">Reference proteome</keyword>